<feature type="transmembrane region" description="Helical" evidence="1">
    <location>
        <begin position="124"/>
        <end position="144"/>
    </location>
</feature>
<evidence type="ECO:0000313" key="2">
    <source>
        <dbReference type="EMBL" id="XBH18284.1"/>
    </source>
</evidence>
<gene>
    <name evidence="2" type="ORF">P8935_02880</name>
</gene>
<reference evidence="2" key="1">
    <citation type="submission" date="2023-03" db="EMBL/GenBank/DDBJ databases">
        <title>Edaphobacter sp.</title>
        <authorList>
            <person name="Huber K.J."/>
            <person name="Papendorf J."/>
            <person name="Pilke C."/>
            <person name="Bunk B."/>
            <person name="Sproeer C."/>
            <person name="Pester M."/>
        </authorList>
    </citation>
    <scope>NUCLEOTIDE SEQUENCE</scope>
    <source>
        <strain evidence="2">DSM 110680</strain>
    </source>
</reference>
<keyword evidence="1" id="KW-1133">Transmembrane helix</keyword>
<sequence length="193" mass="21702">MTPARTLSSKQFLIDRIVNQARLEDIPLADVEIRMLGFAEVSASPKDMQASQAFERDFDDEGYEAKIAGLIRHAYDQDRRAGKEEEWNNALARLASGDMYLNVLIDRAGIEDSGPAALFSDWRFIVYGLLPCGLALVAAVMIGLSPFGARLIRNDALRVFIATLLIASPFALQHMSWSKLWNTRKRRRHSHPD</sequence>
<dbReference type="AlphaFoldDB" id="A0AAU7DKV4"/>
<proteinExistence type="predicted"/>
<feature type="transmembrane region" description="Helical" evidence="1">
    <location>
        <begin position="156"/>
        <end position="177"/>
    </location>
</feature>
<keyword evidence="1" id="KW-0812">Transmembrane</keyword>
<dbReference type="EMBL" id="CP121196">
    <property type="protein sequence ID" value="XBH18284.1"/>
    <property type="molecule type" value="Genomic_DNA"/>
</dbReference>
<evidence type="ECO:0000256" key="1">
    <source>
        <dbReference type="SAM" id="Phobius"/>
    </source>
</evidence>
<dbReference type="RefSeq" id="WP_348263508.1">
    <property type="nucleotide sequence ID" value="NZ_CP121196.1"/>
</dbReference>
<name>A0AAU7DKV4_9BACT</name>
<organism evidence="2">
    <name type="scientific">Telmatobacter sp. DSM 110680</name>
    <dbReference type="NCBI Taxonomy" id="3036704"/>
    <lineage>
        <taxon>Bacteria</taxon>
        <taxon>Pseudomonadati</taxon>
        <taxon>Acidobacteriota</taxon>
        <taxon>Terriglobia</taxon>
        <taxon>Terriglobales</taxon>
        <taxon>Acidobacteriaceae</taxon>
        <taxon>Telmatobacter</taxon>
    </lineage>
</organism>
<keyword evidence="1" id="KW-0472">Membrane</keyword>
<protein>
    <submittedName>
        <fullName evidence="2">Uncharacterized protein</fullName>
    </submittedName>
</protein>
<accession>A0AAU7DKV4</accession>